<gene>
    <name evidence="1" type="ORF">KQ875_02105</name>
</gene>
<proteinExistence type="predicted"/>
<evidence type="ECO:0000313" key="2">
    <source>
        <dbReference type="Proteomes" id="UP000718793"/>
    </source>
</evidence>
<organism evidence="1 2">
    <name type="scientific">Mycoplasma zalophi</name>
    <dbReference type="NCBI Taxonomy" id="191287"/>
    <lineage>
        <taxon>Bacteria</taxon>
        <taxon>Bacillati</taxon>
        <taxon>Mycoplasmatota</taxon>
        <taxon>Mollicutes</taxon>
        <taxon>Mycoplasmataceae</taxon>
        <taxon>Mycoplasma</taxon>
    </lineage>
</organism>
<protein>
    <submittedName>
        <fullName evidence="1">Uncharacterized protein</fullName>
    </submittedName>
</protein>
<name>A0ABS6DPY9_9MOLU</name>
<evidence type="ECO:0000313" key="1">
    <source>
        <dbReference type="EMBL" id="MBU4692387.1"/>
    </source>
</evidence>
<comment type="caution">
    <text evidence="1">The sequence shown here is derived from an EMBL/GenBank/DDBJ whole genome shotgun (WGS) entry which is preliminary data.</text>
</comment>
<dbReference type="Proteomes" id="UP000718793">
    <property type="component" value="Unassembled WGS sequence"/>
</dbReference>
<reference evidence="1" key="1">
    <citation type="submission" date="2021-06" db="EMBL/GenBank/DDBJ databases">
        <title>Novel Mycoplasma species detected in California sea lions (Zalophus californianus) from the USA.</title>
        <authorList>
            <person name="Volokhov D.V."/>
            <person name="Furtak V.A."/>
            <person name="Zagorodnyaya T.A."/>
        </authorList>
    </citation>
    <scope>NUCLEOTIDE SEQUENCE [LARGE SCALE GENOMIC DNA]</scope>
    <source>
        <strain evidence="1">CSL 5346</strain>
    </source>
</reference>
<dbReference type="RefSeq" id="WP_216488929.1">
    <property type="nucleotide sequence ID" value="NZ_JAHMHH010000002.1"/>
</dbReference>
<accession>A0ABS6DPY9</accession>
<keyword evidence="2" id="KW-1185">Reference proteome</keyword>
<sequence length="295" mass="35013">MSNVSIKEIKINLNTPKVKLSKIQEEMLNNDEIKEIIAKLNLNDEQAKEGMNLLYKYYSYLKKYQKKPDWELVVNSYGFLDLDFSNQPWFKKQKILDNFWFSNITNIEKDIDNFWNSKTKKTEALKKTIETFKEYGDIKKLINDHLKLKATKSLFIVNDDLINVNYSLKYLAFLIASQNKTVAFLDLNDLYNFLSIQGYKIKDSILPLLKDVDYLFYTGLGLINKPLWFFQEYIMNILMSRTQMQKMTYIFSFVDIEKKSTQLISNTNNFDEKTFKNLKNILVKLINENFDTLKK</sequence>
<dbReference type="EMBL" id="JAHMHH010000002">
    <property type="protein sequence ID" value="MBU4692387.1"/>
    <property type="molecule type" value="Genomic_DNA"/>
</dbReference>